<evidence type="ECO:0000313" key="2">
    <source>
        <dbReference type="Proteomes" id="UP000515208"/>
    </source>
</evidence>
<keyword evidence="2" id="KW-1185">Reference proteome</keyword>
<name>A0A6P3JCL2_BISBB</name>
<organism evidence="2 3">
    <name type="scientific">Bison bison bison</name>
    <name type="common">North American plains bison</name>
    <dbReference type="NCBI Taxonomy" id="43346"/>
    <lineage>
        <taxon>Eukaryota</taxon>
        <taxon>Metazoa</taxon>
        <taxon>Chordata</taxon>
        <taxon>Craniata</taxon>
        <taxon>Vertebrata</taxon>
        <taxon>Euteleostomi</taxon>
        <taxon>Mammalia</taxon>
        <taxon>Eutheria</taxon>
        <taxon>Laurasiatheria</taxon>
        <taxon>Artiodactyla</taxon>
        <taxon>Ruminantia</taxon>
        <taxon>Pecora</taxon>
        <taxon>Bovidae</taxon>
        <taxon>Bovinae</taxon>
        <taxon>Bison</taxon>
    </lineage>
</organism>
<accession>A0A6P3JCL2</accession>
<evidence type="ECO:0000313" key="3">
    <source>
        <dbReference type="RefSeq" id="XP_010861110.1"/>
    </source>
</evidence>
<feature type="region of interest" description="Disordered" evidence="1">
    <location>
        <begin position="84"/>
        <end position="115"/>
    </location>
</feature>
<gene>
    <name evidence="3" type="primary">LOC105004984</name>
</gene>
<dbReference type="RefSeq" id="XP_010861110.1">
    <property type="nucleotide sequence ID" value="XM_010862808.1"/>
</dbReference>
<dbReference type="GeneID" id="105004984"/>
<feature type="region of interest" description="Disordered" evidence="1">
    <location>
        <begin position="136"/>
        <end position="193"/>
    </location>
</feature>
<proteinExistence type="predicted"/>
<dbReference type="KEGG" id="bbis:105004984"/>
<reference evidence="3" key="1">
    <citation type="submission" date="2025-08" db="UniProtKB">
        <authorList>
            <consortium name="RefSeq"/>
        </authorList>
    </citation>
    <scope>IDENTIFICATION</scope>
    <source>
        <tissue evidence="3">Blood</tissue>
    </source>
</reference>
<feature type="region of interest" description="Disordered" evidence="1">
    <location>
        <begin position="207"/>
        <end position="264"/>
    </location>
</feature>
<feature type="compositionally biased region" description="Low complexity" evidence="1">
    <location>
        <begin position="159"/>
        <end position="172"/>
    </location>
</feature>
<protein>
    <submittedName>
        <fullName evidence="3">Collagen alpha-1(I) chain-like</fullName>
    </submittedName>
</protein>
<dbReference type="AlphaFoldDB" id="A0A6P3JCL2"/>
<dbReference type="Proteomes" id="UP000515208">
    <property type="component" value="Unplaced"/>
</dbReference>
<evidence type="ECO:0000256" key="1">
    <source>
        <dbReference type="SAM" id="MobiDB-lite"/>
    </source>
</evidence>
<sequence>MIREDVQGEEAAPWEQSSARAVSAASPVLAITSGTRKLSVNTDRTRQCAPAGRCQRPHASVSMSCSFYGACFVHLVSASVAASARQESPRPEGPGPPGAAPGEKEAPGPAGPLPPPLGPYCPSVCPGRSACQGSERCCRPPTQRSGNPRGVLHPRPVRRGPVSGPRPSLSRGTPGLREGKTQGHGDSGGSASRAVRAGVVLSKLAGLGRPESVGFGPRARSRRSCQSAPTGELRDACGSSPAGSGSGRARTEVGGLPGPAEGRRCEGRGAVSRVLRAGSGCGSCAGTTHVCRRKRAGRACFQPPTGAGDSGH</sequence>